<evidence type="ECO:0000259" key="2">
    <source>
        <dbReference type="Pfam" id="PF05065"/>
    </source>
</evidence>
<organism evidence="3 5">
    <name type="scientific">Mycolicibacterium conceptionense</name>
    <dbReference type="NCBI Taxonomy" id="451644"/>
    <lineage>
        <taxon>Bacteria</taxon>
        <taxon>Bacillati</taxon>
        <taxon>Actinomycetota</taxon>
        <taxon>Actinomycetes</taxon>
        <taxon>Mycobacteriales</taxon>
        <taxon>Mycobacteriaceae</taxon>
        <taxon>Mycolicibacterium</taxon>
    </lineage>
</organism>
<dbReference type="GeneID" id="44297374"/>
<dbReference type="EMBL" id="CTEF01000003">
    <property type="protein sequence ID" value="CQD20036.1"/>
    <property type="molecule type" value="Genomic_DNA"/>
</dbReference>
<dbReference type="Gene3D" id="3.30.2400.10">
    <property type="entry name" value="Major capsid protein gp5"/>
    <property type="match status" value="1"/>
</dbReference>
<dbReference type="Gene3D" id="3.30.2320.10">
    <property type="entry name" value="hypothetical protein PF0899 domain"/>
    <property type="match status" value="1"/>
</dbReference>
<dbReference type="SUPFAM" id="SSF56563">
    <property type="entry name" value="Major capsid protein gp5"/>
    <property type="match status" value="1"/>
</dbReference>
<dbReference type="RefSeq" id="WP_085141227.1">
    <property type="nucleotide sequence ID" value="NZ_JACKVA010000016.1"/>
</dbReference>
<evidence type="ECO:0000256" key="1">
    <source>
        <dbReference type="ARBA" id="ARBA00004328"/>
    </source>
</evidence>
<evidence type="ECO:0000313" key="3">
    <source>
        <dbReference type="EMBL" id="CQD20036.1"/>
    </source>
</evidence>
<accession>A0A0U1DNR5</accession>
<keyword evidence="6" id="KW-1185">Reference proteome</keyword>
<dbReference type="InterPro" id="IPR024455">
    <property type="entry name" value="Phage_capsid"/>
</dbReference>
<dbReference type="Proteomes" id="UP000193811">
    <property type="component" value="Unassembled WGS sequence"/>
</dbReference>
<dbReference type="AlphaFoldDB" id="A0A0U1DNR5"/>
<dbReference type="Pfam" id="PF05065">
    <property type="entry name" value="Phage_capsid"/>
    <property type="match status" value="1"/>
</dbReference>
<evidence type="ECO:0000313" key="5">
    <source>
        <dbReference type="Proteomes" id="UP000182227"/>
    </source>
</evidence>
<reference evidence="4 6" key="2">
    <citation type="submission" date="2016-01" db="EMBL/GenBank/DDBJ databases">
        <title>The new phylogeny of the genus Mycobacterium.</title>
        <authorList>
            <person name="Tarcisio F."/>
            <person name="Conor M."/>
            <person name="Antonella G."/>
            <person name="Elisabetta G."/>
            <person name="Giulia F.S."/>
            <person name="Sara T."/>
            <person name="Anna F."/>
            <person name="Clotilde B."/>
            <person name="Roberto B."/>
            <person name="Veronica D.S."/>
            <person name="Fabio R."/>
            <person name="Monica P."/>
            <person name="Olivier J."/>
            <person name="Enrico T."/>
            <person name="Nicola S."/>
        </authorList>
    </citation>
    <scope>NUCLEOTIDE SEQUENCE [LARGE SCALE GENOMIC DNA]</scope>
    <source>
        <strain evidence="4 6">CCUG 50187</strain>
    </source>
</reference>
<reference evidence="3 5" key="1">
    <citation type="submission" date="2015-03" db="EMBL/GenBank/DDBJ databases">
        <authorList>
            <person name="Murphy D."/>
        </authorList>
    </citation>
    <scope>NUCLEOTIDE SEQUENCE [LARGE SCALE GENOMIC DNA]</scope>
    <source>
        <strain evidence="3 5">D16</strain>
    </source>
</reference>
<dbReference type="Proteomes" id="UP000182227">
    <property type="component" value="Unassembled WGS sequence"/>
</dbReference>
<feature type="domain" description="Phage capsid-like C-terminal" evidence="2">
    <location>
        <begin position="45"/>
        <end position="270"/>
    </location>
</feature>
<evidence type="ECO:0000313" key="4">
    <source>
        <dbReference type="EMBL" id="ORV25528.1"/>
    </source>
</evidence>
<dbReference type="EMBL" id="LQOP01000018">
    <property type="protein sequence ID" value="ORV25528.1"/>
    <property type="molecule type" value="Genomic_DNA"/>
</dbReference>
<evidence type="ECO:0000313" key="6">
    <source>
        <dbReference type="Proteomes" id="UP000193811"/>
    </source>
</evidence>
<dbReference type="NCBIfam" id="TIGR01554">
    <property type="entry name" value="major_cap_HK97"/>
    <property type="match status" value="1"/>
</dbReference>
<name>A0A0U1DNR5_9MYCO</name>
<comment type="subcellular location">
    <subcellularLocation>
        <location evidence="1">Virion</location>
    </subcellularLocation>
</comment>
<protein>
    <submittedName>
        <fullName evidence="3">Phage major capsid protein, HK97</fullName>
    </submittedName>
</protein>
<dbReference type="InterPro" id="IPR054612">
    <property type="entry name" value="Phage_capsid-like_C"/>
</dbReference>
<gene>
    <name evidence="4" type="ORF">AWB98_18040</name>
    <name evidence="3" type="ORF">BN970_04602</name>
</gene>
<proteinExistence type="predicted"/>
<sequence>MATQTTTTSPGAWRPDVTEYLPGDVIPDALILTHAIVAGTIEGDQPSVRVPFVSDDGTAAIVAEGAEIADGNQDFDEAVVQTVKVAQLGKYSFETLQQTEAARLVEESLTRSVTRKANAAFLANASGPSGLLNVAGIVNGGAIGNNLDKLVDAIAAIEGNDGTATNIIAAPDAWASVSKLKTATASNQSLIGAGTETATRSLLSVPVTVSPAMPTGGILVIDRSAIVAAVGAVRLARSEDAFFVNDVIALRATFRLGWDVMRPNRIAKLTTVVSGS</sequence>